<feature type="transmembrane region" description="Helical" evidence="1">
    <location>
        <begin position="36"/>
        <end position="54"/>
    </location>
</feature>
<dbReference type="RefSeq" id="WP_290141720.1">
    <property type="nucleotide sequence ID" value="NZ_CP101620.1"/>
</dbReference>
<accession>A0ABY5I4L4</accession>
<evidence type="ECO:0000313" key="3">
    <source>
        <dbReference type="Proteomes" id="UP001060112"/>
    </source>
</evidence>
<feature type="transmembrane region" description="Helical" evidence="1">
    <location>
        <begin position="12"/>
        <end position="30"/>
    </location>
</feature>
<reference evidence="2" key="1">
    <citation type="submission" date="2022-07" db="EMBL/GenBank/DDBJ databases">
        <title>Faecal culturing of patients with breast cancer.</title>
        <authorList>
            <person name="Teng N.M.Y."/>
            <person name="Kiu R."/>
            <person name="Evans R."/>
            <person name="Baker D.J."/>
            <person name="Zenner C."/>
            <person name="Robinson S.D."/>
            <person name="Hall L.J."/>
        </authorList>
    </citation>
    <scope>NUCLEOTIDE SEQUENCE</scope>
    <source>
        <strain evidence="2">LH1062</strain>
    </source>
</reference>
<protein>
    <submittedName>
        <fullName evidence="2">Uncharacterized protein</fullName>
    </submittedName>
</protein>
<keyword evidence="3" id="KW-1185">Reference proteome</keyword>
<sequence length="195" mass="22916">MKYIVGKPKMKLAFLNIILSIALAIVLYVFSPWQGMDFVCIVIILVSIFIVLPGEAYCELMWKVDNQTIQYTHHETLIQKQAAFFRHLFVTHRLEYQMTINIDQIDYIVVTYAKVPRPPYGAYGYDVWFNVHMYDGSIYSFISLTLSGRKDFNQAVDYLKEQGIHFKDGYHILDALHTKEPLPYYLERLEKEQSK</sequence>
<evidence type="ECO:0000256" key="1">
    <source>
        <dbReference type="SAM" id="Phobius"/>
    </source>
</evidence>
<keyword evidence="1" id="KW-0812">Transmembrane</keyword>
<keyword evidence="1" id="KW-0472">Membrane</keyword>
<name>A0ABY5I4L4_9FIRM</name>
<keyword evidence="1" id="KW-1133">Transmembrane helix</keyword>
<dbReference type="EMBL" id="CP101620">
    <property type="protein sequence ID" value="UTY40298.1"/>
    <property type="molecule type" value="Genomic_DNA"/>
</dbReference>
<evidence type="ECO:0000313" key="2">
    <source>
        <dbReference type="EMBL" id="UTY40298.1"/>
    </source>
</evidence>
<gene>
    <name evidence="2" type="ORF">NMU03_05795</name>
</gene>
<proteinExistence type="predicted"/>
<organism evidence="2 3">
    <name type="scientific">Allocoprobacillus halotolerans</name>
    <dbReference type="NCBI Taxonomy" id="2944914"/>
    <lineage>
        <taxon>Bacteria</taxon>
        <taxon>Bacillati</taxon>
        <taxon>Bacillota</taxon>
        <taxon>Erysipelotrichia</taxon>
        <taxon>Erysipelotrichales</taxon>
        <taxon>Erysipelotrichaceae</taxon>
        <taxon>Allocoprobacillus</taxon>
    </lineage>
</organism>
<dbReference type="Proteomes" id="UP001060112">
    <property type="component" value="Chromosome"/>
</dbReference>